<dbReference type="Pfam" id="PF02225">
    <property type="entry name" value="PA"/>
    <property type="match status" value="1"/>
</dbReference>
<dbReference type="PROSITE" id="PS51892">
    <property type="entry name" value="SUBTILASE"/>
    <property type="match status" value="1"/>
</dbReference>
<feature type="domain" description="C5a peptidase/Subtilisin-like protease SBT2-like Fn3-like" evidence="14">
    <location>
        <begin position="554"/>
        <end position="647"/>
    </location>
</feature>
<dbReference type="InterPro" id="IPR015500">
    <property type="entry name" value="Peptidase_S8_subtilisin-rel"/>
</dbReference>
<evidence type="ECO:0000256" key="10">
    <source>
        <dbReference type="RuleBase" id="RU003355"/>
    </source>
</evidence>
<keyword evidence="6 9" id="KW-0378">Hydrolase</keyword>
<keyword evidence="7 9" id="KW-0720">Serine protease</keyword>
<dbReference type="Gene3D" id="2.60.40.10">
    <property type="entry name" value="Immunoglobulins"/>
    <property type="match status" value="1"/>
</dbReference>
<dbReference type="PROSITE" id="PS00137">
    <property type="entry name" value="SUBTILASE_HIS"/>
    <property type="match status" value="1"/>
</dbReference>
<evidence type="ECO:0000313" key="15">
    <source>
        <dbReference type="EMBL" id="RRD06360.1"/>
    </source>
</evidence>
<feature type="compositionally biased region" description="Pro residues" evidence="11">
    <location>
        <begin position="908"/>
        <end position="920"/>
    </location>
</feature>
<evidence type="ECO:0000259" key="14">
    <source>
        <dbReference type="Pfam" id="PF06280"/>
    </source>
</evidence>
<dbReference type="Pfam" id="PF06280">
    <property type="entry name" value="fn3_5"/>
    <property type="match status" value="1"/>
</dbReference>
<dbReference type="InterPro" id="IPR023828">
    <property type="entry name" value="Peptidase_S8_Ser-AS"/>
</dbReference>
<evidence type="ECO:0000256" key="8">
    <source>
        <dbReference type="PIRSR" id="PIRSR615500-1"/>
    </source>
</evidence>
<dbReference type="GO" id="GO:0004252">
    <property type="term" value="F:serine-type endopeptidase activity"/>
    <property type="evidence" value="ECO:0007669"/>
    <property type="project" value="UniProtKB-UniRule"/>
</dbReference>
<evidence type="ECO:0000259" key="12">
    <source>
        <dbReference type="Pfam" id="PF00082"/>
    </source>
</evidence>
<organism evidence="15 16">
    <name type="scientific">Arachnia propionica</name>
    <dbReference type="NCBI Taxonomy" id="1750"/>
    <lineage>
        <taxon>Bacteria</taxon>
        <taxon>Bacillati</taxon>
        <taxon>Actinomycetota</taxon>
        <taxon>Actinomycetes</taxon>
        <taxon>Propionibacteriales</taxon>
        <taxon>Propionibacteriaceae</taxon>
        <taxon>Arachnia</taxon>
    </lineage>
</organism>
<dbReference type="PRINTS" id="PR00723">
    <property type="entry name" value="SUBTILISIN"/>
</dbReference>
<dbReference type="InterPro" id="IPR010435">
    <property type="entry name" value="C5a/SBT2-like_Fn3"/>
</dbReference>
<dbReference type="InterPro" id="IPR000209">
    <property type="entry name" value="Peptidase_S8/S53_dom"/>
</dbReference>
<dbReference type="InterPro" id="IPR022398">
    <property type="entry name" value="Peptidase_S8_His-AS"/>
</dbReference>
<dbReference type="Proteomes" id="UP000280819">
    <property type="component" value="Unassembled WGS sequence"/>
</dbReference>
<feature type="domain" description="Peptidase S8/S53" evidence="12">
    <location>
        <begin position="55"/>
        <end position="497"/>
    </location>
</feature>
<keyword evidence="5" id="KW-0732">Signal</keyword>
<dbReference type="GO" id="GO:0005975">
    <property type="term" value="P:carbohydrate metabolic process"/>
    <property type="evidence" value="ECO:0007669"/>
    <property type="project" value="UniProtKB-ARBA"/>
</dbReference>
<dbReference type="EMBL" id="RQZG01000003">
    <property type="protein sequence ID" value="RRD06360.1"/>
    <property type="molecule type" value="Genomic_DNA"/>
</dbReference>
<dbReference type="InterPro" id="IPR036852">
    <property type="entry name" value="Peptidase_S8/S53_dom_sf"/>
</dbReference>
<keyword evidence="3" id="KW-0964">Secreted</keyword>
<dbReference type="PROSITE" id="PS00136">
    <property type="entry name" value="SUBTILASE_ASP"/>
    <property type="match status" value="1"/>
</dbReference>
<evidence type="ECO:0000256" key="11">
    <source>
        <dbReference type="SAM" id="MobiDB-lite"/>
    </source>
</evidence>
<comment type="similarity">
    <text evidence="1 9 10">Belongs to the peptidase S8 family.</text>
</comment>
<evidence type="ECO:0000259" key="13">
    <source>
        <dbReference type="Pfam" id="PF02225"/>
    </source>
</evidence>
<dbReference type="InterPro" id="IPR023827">
    <property type="entry name" value="Peptidase_S8_Asp-AS"/>
</dbReference>
<dbReference type="SUPFAM" id="SSF52025">
    <property type="entry name" value="PA domain"/>
    <property type="match status" value="1"/>
</dbReference>
<dbReference type="GO" id="GO:0006508">
    <property type="term" value="P:proteolysis"/>
    <property type="evidence" value="ECO:0007669"/>
    <property type="project" value="UniProtKB-KW"/>
</dbReference>
<evidence type="ECO:0000313" key="16">
    <source>
        <dbReference type="Proteomes" id="UP000280819"/>
    </source>
</evidence>
<dbReference type="InterPro" id="IPR046450">
    <property type="entry name" value="PA_dom_sf"/>
</dbReference>
<dbReference type="PANTHER" id="PTHR43806">
    <property type="entry name" value="PEPTIDASE S8"/>
    <property type="match status" value="1"/>
</dbReference>
<gene>
    <name evidence="15" type="ORF">EII34_03655</name>
</gene>
<evidence type="ECO:0000256" key="3">
    <source>
        <dbReference type="ARBA" id="ARBA00022525"/>
    </source>
</evidence>
<dbReference type="OrthoDB" id="614750at2"/>
<feature type="compositionally biased region" description="Pro residues" evidence="11">
    <location>
        <begin position="929"/>
        <end position="955"/>
    </location>
</feature>
<comment type="caution">
    <text evidence="15">The sequence shown here is derived from an EMBL/GenBank/DDBJ whole genome shotgun (WGS) entry which is preliminary data.</text>
</comment>
<dbReference type="SUPFAM" id="SSF52743">
    <property type="entry name" value="Subtilisin-like"/>
    <property type="match status" value="1"/>
</dbReference>
<feature type="active site" description="Charge relay system" evidence="8 9">
    <location>
        <position position="64"/>
    </location>
</feature>
<dbReference type="InterPro" id="IPR013783">
    <property type="entry name" value="Ig-like_fold"/>
</dbReference>
<proteinExistence type="inferred from homology"/>
<dbReference type="PROSITE" id="PS00138">
    <property type="entry name" value="SUBTILASE_SER"/>
    <property type="match status" value="1"/>
</dbReference>
<keyword evidence="2" id="KW-0134">Cell wall</keyword>
<evidence type="ECO:0000256" key="6">
    <source>
        <dbReference type="ARBA" id="ARBA00022801"/>
    </source>
</evidence>
<dbReference type="PANTHER" id="PTHR43806:SF65">
    <property type="entry name" value="SERINE PROTEASE APRX"/>
    <property type="match status" value="1"/>
</dbReference>
<feature type="active site" description="Charge relay system" evidence="8 9">
    <location>
        <position position="460"/>
    </location>
</feature>
<keyword evidence="4 9" id="KW-0645">Protease</keyword>
<feature type="domain" description="PA" evidence="13">
    <location>
        <begin position="309"/>
        <end position="391"/>
    </location>
</feature>
<evidence type="ECO:0000256" key="4">
    <source>
        <dbReference type="ARBA" id="ARBA00022670"/>
    </source>
</evidence>
<dbReference type="GO" id="GO:0016020">
    <property type="term" value="C:membrane"/>
    <property type="evidence" value="ECO:0007669"/>
    <property type="project" value="InterPro"/>
</dbReference>
<evidence type="ECO:0000256" key="7">
    <source>
        <dbReference type="ARBA" id="ARBA00022825"/>
    </source>
</evidence>
<dbReference type="InterPro" id="IPR050131">
    <property type="entry name" value="Peptidase_S8_subtilisin-like"/>
</dbReference>
<evidence type="ECO:0000256" key="5">
    <source>
        <dbReference type="ARBA" id="ARBA00022729"/>
    </source>
</evidence>
<evidence type="ECO:0000256" key="2">
    <source>
        <dbReference type="ARBA" id="ARBA00022512"/>
    </source>
</evidence>
<dbReference type="InterPro" id="IPR003137">
    <property type="entry name" value="PA_domain"/>
</dbReference>
<reference evidence="15 16" key="1">
    <citation type="submission" date="2018-11" db="EMBL/GenBank/DDBJ databases">
        <title>Genomes From Bacteria Associated with the Canine Oral Cavity: a Test Case for Automated Genome-Based Taxonomic Assignment.</title>
        <authorList>
            <person name="Coil D.A."/>
            <person name="Jospin G."/>
            <person name="Darling A.E."/>
            <person name="Wallis C."/>
            <person name="Davis I.J."/>
            <person name="Harris S."/>
            <person name="Eisen J.A."/>
            <person name="Holcombe L.J."/>
            <person name="O'Flynn C."/>
        </authorList>
    </citation>
    <scope>NUCLEOTIDE SEQUENCE [LARGE SCALE GENOMIC DNA]</scope>
    <source>
        <strain evidence="15 16">OH887_COT-365</strain>
    </source>
</reference>
<name>A0A3P1TAL6_9ACTN</name>
<evidence type="ECO:0000256" key="9">
    <source>
        <dbReference type="PROSITE-ProRule" id="PRU01240"/>
    </source>
</evidence>
<feature type="region of interest" description="Disordered" evidence="11">
    <location>
        <begin position="896"/>
        <end position="963"/>
    </location>
</feature>
<dbReference type="AlphaFoldDB" id="A0A3P1TAL6"/>
<feature type="active site" description="Charge relay system" evidence="8 9">
    <location>
        <position position="131"/>
    </location>
</feature>
<protein>
    <submittedName>
        <fullName evidence="15">Peptidase S8</fullName>
    </submittedName>
</protein>
<dbReference type="Gene3D" id="3.40.50.200">
    <property type="entry name" value="Peptidase S8/S53 domain"/>
    <property type="match status" value="1"/>
</dbReference>
<dbReference type="Gene3D" id="3.50.30.30">
    <property type="match status" value="1"/>
</dbReference>
<accession>A0A3P1TAL6</accession>
<dbReference type="Pfam" id="PF00082">
    <property type="entry name" value="Peptidase_S8"/>
    <property type="match status" value="1"/>
</dbReference>
<evidence type="ECO:0000256" key="1">
    <source>
        <dbReference type="ARBA" id="ARBA00011073"/>
    </source>
</evidence>
<sequence length="963" mass="98067">MRVEIDADKLSAIEQLEGVKAVLDIPVHDRVNVAGDILVDAPGAWGGAGGNGFTGEGVKVAVLDSGIDYTHATFGGAGTKEAFDQATAASDAAPFYGAHVKGGIDLVGDAYTGRNTPVPDANPIDCITNGHGTHVAGTVGGAGVTPDGRTYEGSYDADTLKQEFKIGPGAAPKSELYAVKVFGCKGSTSMVTEAIDWAVKNDMDVINMSLGSPFGRATDSDSVAATNAVSAGVVVVASAGNSGPAPYLTGSPASGAGVISVSAVDAVKNLPGAVLKSEGTTINGINANNGPLPLDAPVHVLKDAAGEVSLGCKEEDYAGIPQGSVVVTKRGSCARVARAVHAQKAGAAAVIMINSTAALPPFEGPITSNPDTGEAFNVTIPFLGVTSGDAATVVNLDGKALQVSGSEIPNSSYRNYTNFTSSGPRSGDAWMRPSLSAPGESTFSAAVGGGTEGIRKSGTSMAAPVVAGVAALARQAHPDWSAEEISSALLTTADPDGVNGYQPSRGGALVNASAAVSASVVAYGDSSQFDGQKQAVRDATLSFGFDQFADAHEETRTVTLENKGAEAVTYSLKDTASEASRKGSISFSSKQVTVPAGGTATVDVTLKVNAGDVPTSYGESKNRPWFHEVSGRIAFTSDKGTLSVPYLLVPRSLSEISATAEATGDSSAEIRLANQAGLEGESMLFLWGQQDAQDVATGKDSGFDLSQVGVSTFQVGNERYLAFATAFHGRYSNAANNIFGVNIDVDGDGSTDHRVFSADSGAIIDNYSNGVPQVFVAHPKETDDAKKLQATRLHTVAPTDSAVAILLVPASAIGVTGQFSYTGFAEGRDSEVAADTIDGWATYDPTNEPFATDRSVKVPAGGKATFPLAVNKTALEQQKPLGWQVVVFDNVTGNESLTGPVPLENQPTPTPTPAPSPTPTQAPTSAPTTPAPSSPAPSTPAPSAPVKPTKPPVAPGLPKTGLN</sequence>